<gene>
    <name evidence="1" type="ORF">LTS18_014397</name>
</gene>
<dbReference type="Proteomes" id="UP001186974">
    <property type="component" value="Unassembled WGS sequence"/>
</dbReference>
<sequence length="124" mass="13977">MDVVLEVFDTYLFDRLYAAALPASPAGVFYNALGEKSVNASIAGLQDAAALGAAKWQYEPATEWIFLMPGDHAYMSQWSRDNAWRQTLSLYLITTYASSLASQYQSRRILMLEYQRRALIPCPL</sequence>
<keyword evidence="2" id="KW-1185">Reference proteome</keyword>
<protein>
    <submittedName>
        <fullName evidence="1">Uncharacterized protein</fullName>
    </submittedName>
</protein>
<organism evidence="1 2">
    <name type="scientific">Coniosporium uncinatum</name>
    <dbReference type="NCBI Taxonomy" id="93489"/>
    <lineage>
        <taxon>Eukaryota</taxon>
        <taxon>Fungi</taxon>
        <taxon>Dikarya</taxon>
        <taxon>Ascomycota</taxon>
        <taxon>Pezizomycotina</taxon>
        <taxon>Dothideomycetes</taxon>
        <taxon>Dothideomycetes incertae sedis</taxon>
        <taxon>Coniosporium</taxon>
    </lineage>
</organism>
<comment type="caution">
    <text evidence="1">The sequence shown here is derived from an EMBL/GenBank/DDBJ whole genome shotgun (WGS) entry which is preliminary data.</text>
</comment>
<evidence type="ECO:0000313" key="2">
    <source>
        <dbReference type="Proteomes" id="UP001186974"/>
    </source>
</evidence>
<evidence type="ECO:0000313" key="1">
    <source>
        <dbReference type="EMBL" id="KAK3080654.1"/>
    </source>
</evidence>
<reference evidence="1" key="1">
    <citation type="submission" date="2024-09" db="EMBL/GenBank/DDBJ databases">
        <title>Black Yeasts Isolated from many extreme environments.</title>
        <authorList>
            <person name="Coleine C."/>
            <person name="Stajich J.E."/>
            <person name="Selbmann L."/>
        </authorList>
    </citation>
    <scope>NUCLEOTIDE SEQUENCE</scope>
    <source>
        <strain evidence="1">CCFEE 5737</strain>
    </source>
</reference>
<proteinExistence type="predicted"/>
<accession>A0ACC3DV64</accession>
<name>A0ACC3DV64_9PEZI</name>
<dbReference type="EMBL" id="JAWDJW010000460">
    <property type="protein sequence ID" value="KAK3080654.1"/>
    <property type="molecule type" value="Genomic_DNA"/>
</dbReference>